<accession>A0A7D9HCK4</accession>
<feature type="region of interest" description="Disordered" evidence="1">
    <location>
        <begin position="1"/>
        <end position="26"/>
    </location>
</feature>
<reference evidence="2" key="1">
    <citation type="submission" date="2020-04" db="EMBL/GenBank/DDBJ databases">
        <authorList>
            <person name="Alioto T."/>
            <person name="Alioto T."/>
            <person name="Gomez Garrido J."/>
        </authorList>
    </citation>
    <scope>NUCLEOTIDE SEQUENCE</scope>
    <source>
        <strain evidence="2">A484AB</strain>
    </source>
</reference>
<organism evidence="2 3">
    <name type="scientific">Paramuricea clavata</name>
    <name type="common">Red gorgonian</name>
    <name type="synonym">Violescent sea-whip</name>
    <dbReference type="NCBI Taxonomy" id="317549"/>
    <lineage>
        <taxon>Eukaryota</taxon>
        <taxon>Metazoa</taxon>
        <taxon>Cnidaria</taxon>
        <taxon>Anthozoa</taxon>
        <taxon>Octocorallia</taxon>
        <taxon>Malacalcyonacea</taxon>
        <taxon>Plexauridae</taxon>
        <taxon>Paramuricea</taxon>
    </lineage>
</organism>
<comment type="caution">
    <text evidence="2">The sequence shown here is derived from an EMBL/GenBank/DDBJ whole genome shotgun (WGS) entry which is preliminary data.</text>
</comment>
<dbReference type="AlphaFoldDB" id="A0A7D9HCK4"/>
<evidence type="ECO:0000313" key="2">
    <source>
        <dbReference type="EMBL" id="CAB3981264.1"/>
    </source>
</evidence>
<dbReference type="Proteomes" id="UP001152795">
    <property type="component" value="Unassembled WGS sequence"/>
</dbReference>
<sequence>MSRQQLQNITNEKIERSENSPPTNISTSAKVVSVYDGDTCDLVISRNGGLQRFKCRLADINAPEMDTGRKAKKARDFLAWLSIGKDPADFPGSSQPWSEVQLQERLDANKMLVHAEFEEVGYYGRPLVILKKTGGDEDSFNDLLMQYGYAQRYRK</sequence>
<keyword evidence="3" id="KW-1185">Reference proteome</keyword>
<protein>
    <submittedName>
        <fullName evidence="2">Uncharacterized protein</fullName>
    </submittedName>
</protein>
<dbReference type="InterPro" id="IPR035437">
    <property type="entry name" value="SNase_OB-fold_sf"/>
</dbReference>
<evidence type="ECO:0000313" key="3">
    <source>
        <dbReference type="Proteomes" id="UP001152795"/>
    </source>
</evidence>
<dbReference type="OrthoDB" id="430293at2759"/>
<name>A0A7D9HCK4_PARCT</name>
<proteinExistence type="predicted"/>
<dbReference type="EMBL" id="CACRXK020000369">
    <property type="protein sequence ID" value="CAB3981264.1"/>
    <property type="molecule type" value="Genomic_DNA"/>
</dbReference>
<feature type="compositionally biased region" description="Polar residues" evidence="1">
    <location>
        <begin position="1"/>
        <end position="11"/>
    </location>
</feature>
<gene>
    <name evidence="2" type="ORF">PACLA_8A065608</name>
</gene>
<evidence type="ECO:0000256" key="1">
    <source>
        <dbReference type="SAM" id="MobiDB-lite"/>
    </source>
</evidence>
<dbReference type="SUPFAM" id="SSF50199">
    <property type="entry name" value="Staphylococcal nuclease"/>
    <property type="match status" value="1"/>
</dbReference>
<dbReference type="Gene3D" id="2.40.50.90">
    <property type="match status" value="1"/>
</dbReference>